<dbReference type="EMBL" id="OU896710">
    <property type="protein sequence ID" value="CAH1163515.1"/>
    <property type="molecule type" value="Genomic_DNA"/>
</dbReference>
<dbReference type="InterPro" id="IPR036282">
    <property type="entry name" value="Glutathione-S-Trfase_C_sf"/>
</dbReference>
<dbReference type="AlphaFoldDB" id="A0A9P0DPC7"/>
<gene>
    <name evidence="9" type="ORF">PHAECO_LOCUS8719</name>
</gene>
<dbReference type="SFLD" id="SFLDS00019">
    <property type="entry name" value="Glutathione_Transferase_(cytos"/>
    <property type="match status" value="1"/>
</dbReference>
<proteinExistence type="inferred from homology"/>
<dbReference type="SFLD" id="SFLDG01205">
    <property type="entry name" value="AMPS.1"/>
    <property type="match status" value="1"/>
</dbReference>
<accession>A0A9P0DPC7</accession>
<keyword evidence="3" id="KW-0808">Transferase</keyword>
<dbReference type="PANTHER" id="PTHR11571">
    <property type="entry name" value="GLUTATHIONE S-TRANSFERASE"/>
    <property type="match status" value="1"/>
</dbReference>
<dbReference type="InterPro" id="IPR004045">
    <property type="entry name" value="Glutathione_S-Trfase_N"/>
</dbReference>
<dbReference type="GO" id="GO:0006749">
    <property type="term" value="P:glutathione metabolic process"/>
    <property type="evidence" value="ECO:0007669"/>
    <property type="project" value="TreeGrafter"/>
</dbReference>
<dbReference type="InterPro" id="IPR050213">
    <property type="entry name" value="GST_superfamily"/>
</dbReference>
<evidence type="ECO:0000256" key="6">
    <source>
        <dbReference type="SAM" id="SignalP"/>
    </source>
</evidence>
<dbReference type="SUPFAM" id="SSF47616">
    <property type="entry name" value="GST C-terminal domain-like"/>
    <property type="match status" value="1"/>
</dbReference>
<reference evidence="9" key="1">
    <citation type="submission" date="2022-01" db="EMBL/GenBank/DDBJ databases">
        <authorList>
            <person name="King R."/>
        </authorList>
    </citation>
    <scope>NUCLEOTIDE SEQUENCE</scope>
</reference>
<evidence type="ECO:0000259" key="8">
    <source>
        <dbReference type="PROSITE" id="PS50405"/>
    </source>
</evidence>
<dbReference type="FunFam" id="1.20.1050.10:FF:000030">
    <property type="entry name" value="Glutathione S-transferase S1"/>
    <property type="match status" value="1"/>
</dbReference>
<evidence type="ECO:0000256" key="5">
    <source>
        <dbReference type="ARBA" id="ARBA00047960"/>
    </source>
</evidence>
<evidence type="ECO:0000259" key="7">
    <source>
        <dbReference type="PROSITE" id="PS50404"/>
    </source>
</evidence>
<keyword evidence="10" id="KW-1185">Reference proteome</keyword>
<organism evidence="9 10">
    <name type="scientific">Phaedon cochleariae</name>
    <name type="common">Mustard beetle</name>
    <dbReference type="NCBI Taxonomy" id="80249"/>
    <lineage>
        <taxon>Eukaryota</taxon>
        <taxon>Metazoa</taxon>
        <taxon>Ecdysozoa</taxon>
        <taxon>Arthropoda</taxon>
        <taxon>Hexapoda</taxon>
        <taxon>Insecta</taxon>
        <taxon>Pterygota</taxon>
        <taxon>Neoptera</taxon>
        <taxon>Endopterygota</taxon>
        <taxon>Coleoptera</taxon>
        <taxon>Polyphaga</taxon>
        <taxon>Cucujiformia</taxon>
        <taxon>Chrysomeloidea</taxon>
        <taxon>Chrysomelidae</taxon>
        <taxon>Chrysomelinae</taxon>
        <taxon>Chrysomelini</taxon>
        <taxon>Phaedon</taxon>
    </lineage>
</organism>
<feature type="domain" description="GST N-terminal" evidence="7">
    <location>
        <begin position="25"/>
        <end position="102"/>
    </location>
</feature>
<keyword evidence="6" id="KW-0732">Signal</keyword>
<dbReference type="GO" id="GO:0004364">
    <property type="term" value="F:glutathione transferase activity"/>
    <property type="evidence" value="ECO:0007669"/>
    <property type="project" value="UniProtKB-EC"/>
</dbReference>
<dbReference type="PROSITE" id="PS50405">
    <property type="entry name" value="GST_CTER"/>
    <property type="match status" value="1"/>
</dbReference>
<feature type="signal peptide" evidence="6">
    <location>
        <begin position="1"/>
        <end position="23"/>
    </location>
</feature>
<protein>
    <recommendedName>
        <fullName evidence="2">glutathione transferase</fullName>
        <ecNumber evidence="2">2.5.1.18</ecNumber>
    </recommendedName>
</protein>
<dbReference type="Pfam" id="PF02798">
    <property type="entry name" value="GST_N"/>
    <property type="match status" value="1"/>
</dbReference>
<dbReference type="InterPro" id="IPR010987">
    <property type="entry name" value="Glutathione-S-Trfase_C-like"/>
</dbReference>
<dbReference type="PANTHER" id="PTHR11571:SF224">
    <property type="entry name" value="HEMATOPOIETIC PROSTAGLANDIN D SYNTHASE"/>
    <property type="match status" value="1"/>
</dbReference>
<dbReference type="Proteomes" id="UP001153737">
    <property type="component" value="Chromosome 4"/>
</dbReference>
<evidence type="ECO:0000256" key="4">
    <source>
        <dbReference type="ARBA" id="ARBA00038317"/>
    </source>
</evidence>
<evidence type="ECO:0000256" key="2">
    <source>
        <dbReference type="ARBA" id="ARBA00012452"/>
    </source>
</evidence>
<evidence type="ECO:0000256" key="1">
    <source>
        <dbReference type="ARBA" id="ARBA00011738"/>
    </source>
</evidence>
<feature type="domain" description="GST C-terminal" evidence="8">
    <location>
        <begin position="104"/>
        <end position="235"/>
    </location>
</feature>
<evidence type="ECO:0000256" key="3">
    <source>
        <dbReference type="ARBA" id="ARBA00022679"/>
    </source>
</evidence>
<dbReference type="CDD" id="cd03039">
    <property type="entry name" value="GST_N_Sigma_like"/>
    <property type="match status" value="1"/>
</dbReference>
<feature type="chain" id="PRO_5040201780" description="glutathione transferase" evidence="6">
    <location>
        <begin position="24"/>
        <end position="242"/>
    </location>
</feature>
<comment type="subunit">
    <text evidence="1">Homodimer.</text>
</comment>
<dbReference type="OrthoDB" id="414243at2759"/>
<dbReference type="InterPro" id="IPR036249">
    <property type="entry name" value="Thioredoxin-like_sf"/>
</dbReference>
<dbReference type="PROSITE" id="PS50404">
    <property type="entry name" value="GST_NTER"/>
    <property type="match status" value="1"/>
</dbReference>
<dbReference type="CDD" id="cd03192">
    <property type="entry name" value="GST_C_Sigma_like"/>
    <property type="match status" value="1"/>
</dbReference>
<dbReference type="Gene3D" id="1.20.1050.10">
    <property type="match status" value="1"/>
</dbReference>
<reference evidence="9" key="2">
    <citation type="submission" date="2022-10" db="EMBL/GenBank/DDBJ databases">
        <authorList>
            <consortium name="ENA_rothamsted_submissions"/>
            <consortium name="culmorum"/>
            <person name="King R."/>
        </authorList>
    </citation>
    <scope>NUCLEOTIDE SEQUENCE</scope>
</reference>
<dbReference type="EC" id="2.5.1.18" evidence="2"/>
<dbReference type="InterPro" id="IPR004046">
    <property type="entry name" value="GST_C"/>
</dbReference>
<dbReference type="SUPFAM" id="SSF52833">
    <property type="entry name" value="Thioredoxin-like"/>
    <property type="match status" value="1"/>
</dbReference>
<name>A0A9P0DPC7_PHACE</name>
<evidence type="ECO:0000313" key="9">
    <source>
        <dbReference type="EMBL" id="CAH1163515.1"/>
    </source>
</evidence>
<dbReference type="InterPro" id="IPR040079">
    <property type="entry name" value="Glutathione_S-Trfase"/>
</dbReference>
<comment type="catalytic activity">
    <reaction evidence="5">
        <text>RX + glutathione = an S-substituted glutathione + a halide anion + H(+)</text>
        <dbReference type="Rhea" id="RHEA:16437"/>
        <dbReference type="ChEBI" id="CHEBI:15378"/>
        <dbReference type="ChEBI" id="CHEBI:16042"/>
        <dbReference type="ChEBI" id="CHEBI:17792"/>
        <dbReference type="ChEBI" id="CHEBI:57925"/>
        <dbReference type="ChEBI" id="CHEBI:90779"/>
        <dbReference type="EC" id="2.5.1.18"/>
    </reaction>
</comment>
<sequence>MVRTMDIACFIMLVIWFPSQIIAESSLRLHYFDMPGQGEPIRMMLTYGNIPFEDVRISRDDWPELRPMMPLGRLPVLEVDGVLIPQYVAISRYVATLAKLHGNDAMENLQVDFLIDTLEDLKQKMFSYGFETSEEIRKALEEILKGMVPYVMEGFDQRAKDNGGYIAIKRLTWVDIDFLCAYESLRNILNIDILNTYPNLKEVKNNVLKEPAIEKWIKSRPSSVTLRTYDLKSEYSKSRSEL</sequence>
<dbReference type="SFLD" id="SFLDG00363">
    <property type="entry name" value="AMPS_(cytGST):_Alpha-__Mu-__Pi"/>
    <property type="match status" value="1"/>
</dbReference>
<comment type="similarity">
    <text evidence="4">Belongs to the GST superfamily. Sigma family.</text>
</comment>
<evidence type="ECO:0000313" key="10">
    <source>
        <dbReference type="Proteomes" id="UP001153737"/>
    </source>
</evidence>
<dbReference type="Pfam" id="PF14497">
    <property type="entry name" value="GST_C_3"/>
    <property type="match status" value="1"/>
</dbReference>
<dbReference type="Gene3D" id="3.40.30.10">
    <property type="entry name" value="Glutaredoxin"/>
    <property type="match status" value="1"/>
</dbReference>